<reference evidence="2 3" key="1">
    <citation type="journal article" date="2016" name="Mol. Biol. Evol.">
        <title>Comparative Genomics of Early-Diverging Mushroom-Forming Fungi Provides Insights into the Origins of Lignocellulose Decay Capabilities.</title>
        <authorList>
            <person name="Nagy L.G."/>
            <person name="Riley R."/>
            <person name="Tritt A."/>
            <person name="Adam C."/>
            <person name="Daum C."/>
            <person name="Floudas D."/>
            <person name="Sun H."/>
            <person name="Yadav J.S."/>
            <person name="Pangilinan J."/>
            <person name="Larsson K.H."/>
            <person name="Matsuura K."/>
            <person name="Barry K."/>
            <person name="Labutti K."/>
            <person name="Kuo R."/>
            <person name="Ohm R.A."/>
            <person name="Bhattacharya S.S."/>
            <person name="Shirouzu T."/>
            <person name="Yoshinaga Y."/>
            <person name="Martin F.M."/>
            <person name="Grigoriev I.V."/>
            <person name="Hibbett D.S."/>
        </authorList>
    </citation>
    <scope>NUCLEOTIDE SEQUENCE [LARGE SCALE GENOMIC DNA]</scope>
    <source>
        <strain evidence="2 3">HHB12733</strain>
    </source>
</reference>
<evidence type="ECO:0000256" key="1">
    <source>
        <dbReference type="SAM" id="MobiDB-lite"/>
    </source>
</evidence>
<name>A0A165E2J0_9BASI</name>
<proteinExistence type="predicted"/>
<accession>A0A165E2J0</accession>
<organism evidence="2 3">
    <name type="scientific">Calocera cornea HHB12733</name>
    <dbReference type="NCBI Taxonomy" id="1353952"/>
    <lineage>
        <taxon>Eukaryota</taxon>
        <taxon>Fungi</taxon>
        <taxon>Dikarya</taxon>
        <taxon>Basidiomycota</taxon>
        <taxon>Agaricomycotina</taxon>
        <taxon>Dacrymycetes</taxon>
        <taxon>Dacrymycetales</taxon>
        <taxon>Dacrymycetaceae</taxon>
        <taxon>Calocera</taxon>
    </lineage>
</organism>
<keyword evidence="3" id="KW-1185">Reference proteome</keyword>
<dbReference type="OrthoDB" id="10456030at2759"/>
<protein>
    <submittedName>
        <fullName evidence="2">Uncharacterized protein</fullName>
    </submittedName>
</protein>
<evidence type="ECO:0000313" key="3">
    <source>
        <dbReference type="Proteomes" id="UP000076842"/>
    </source>
</evidence>
<dbReference type="EMBL" id="KV424024">
    <property type="protein sequence ID" value="KZT53972.1"/>
    <property type="molecule type" value="Genomic_DNA"/>
</dbReference>
<sequence length="253" mass="27015">MSSVMGSLAHEPVWLSLMHAALIVEMPLVIACTVENRFLQQPKPPPTLASLTLTRTLLLHLLTALLLLTSLTALLSRPSCAPGSPWLESLRPAVVNQGEEETEVMRANCTESLVAVGLTLGNTALCKSLPRPPSPVPRSLLCLHVRRTQLTSRPCRSVLACTPRPVPPHLHPRGQARPLANRRPRTGVSACGDDDGRGAVRGASPAGALLAATAHGRISLRRAAGRYDVRPQQALCYGRTLPATCVGAILERS</sequence>
<dbReference type="InParanoid" id="A0A165E2J0"/>
<gene>
    <name evidence="2" type="ORF">CALCODRAFT_500417</name>
</gene>
<dbReference type="AlphaFoldDB" id="A0A165E2J0"/>
<feature type="compositionally biased region" description="Basic residues" evidence="1">
    <location>
        <begin position="170"/>
        <end position="185"/>
    </location>
</feature>
<dbReference type="Proteomes" id="UP000076842">
    <property type="component" value="Unassembled WGS sequence"/>
</dbReference>
<feature type="region of interest" description="Disordered" evidence="1">
    <location>
        <begin position="166"/>
        <end position="196"/>
    </location>
</feature>
<evidence type="ECO:0000313" key="2">
    <source>
        <dbReference type="EMBL" id="KZT53972.1"/>
    </source>
</evidence>